<accession>A0A2K2G0N3</accession>
<name>A0A2K2G0N3_9SPHN</name>
<protein>
    <submittedName>
        <fullName evidence="1">Uncharacterized protein</fullName>
    </submittedName>
</protein>
<dbReference type="AlphaFoldDB" id="A0A2K2G0N3"/>
<evidence type="ECO:0000313" key="1">
    <source>
        <dbReference type="EMBL" id="PNU04603.1"/>
    </source>
</evidence>
<organism evidence="1 2">
    <name type="scientific">Novosphingobium guangzhouense</name>
    <dbReference type="NCBI Taxonomy" id="1850347"/>
    <lineage>
        <taxon>Bacteria</taxon>
        <taxon>Pseudomonadati</taxon>
        <taxon>Pseudomonadota</taxon>
        <taxon>Alphaproteobacteria</taxon>
        <taxon>Sphingomonadales</taxon>
        <taxon>Sphingomonadaceae</taxon>
        <taxon>Novosphingobium</taxon>
    </lineage>
</organism>
<gene>
    <name evidence="1" type="ORF">A8V01_19535</name>
</gene>
<evidence type="ECO:0000313" key="2">
    <source>
        <dbReference type="Proteomes" id="UP000236327"/>
    </source>
</evidence>
<dbReference type="Proteomes" id="UP000236327">
    <property type="component" value="Unassembled WGS sequence"/>
</dbReference>
<comment type="caution">
    <text evidence="1">The sequence shown here is derived from an EMBL/GenBank/DDBJ whole genome shotgun (WGS) entry which is preliminary data.</text>
</comment>
<sequence length="93" mass="10574">MRKTNDEIMADIVTQFDEAGADPVKGMFENAETLRSGLKLPTYLTEAYQRGEDLTLAKLAYREEDMPNSFNELLPRVTAAMAFADQWERTRPA</sequence>
<reference evidence="1 2" key="1">
    <citation type="submission" date="2016-05" db="EMBL/GenBank/DDBJ databases">
        <title>Complete genome sequence of Novosphingobium guangzhouense SA925(T).</title>
        <authorList>
            <person name="Sha S."/>
        </authorList>
    </citation>
    <scope>NUCLEOTIDE SEQUENCE [LARGE SCALE GENOMIC DNA]</scope>
    <source>
        <strain evidence="1 2">SA925</strain>
    </source>
</reference>
<proteinExistence type="predicted"/>
<keyword evidence="2" id="KW-1185">Reference proteome</keyword>
<dbReference type="EMBL" id="LYMM01000033">
    <property type="protein sequence ID" value="PNU04603.1"/>
    <property type="molecule type" value="Genomic_DNA"/>
</dbReference>